<organism evidence="2 3">
    <name type="scientific">Actinacidiphila cocklensis</name>
    <dbReference type="NCBI Taxonomy" id="887465"/>
    <lineage>
        <taxon>Bacteria</taxon>
        <taxon>Bacillati</taxon>
        <taxon>Actinomycetota</taxon>
        <taxon>Actinomycetes</taxon>
        <taxon>Kitasatosporales</taxon>
        <taxon>Streptomycetaceae</taxon>
        <taxon>Actinacidiphila</taxon>
    </lineage>
</organism>
<gene>
    <name evidence="2" type="ORF">SCOCK_10069</name>
</gene>
<keyword evidence="1" id="KW-1133">Transmembrane helix</keyword>
<dbReference type="AlphaFoldDB" id="A0A9W4E122"/>
<evidence type="ECO:0000313" key="3">
    <source>
        <dbReference type="Proteomes" id="UP001152519"/>
    </source>
</evidence>
<name>A0A9W4E122_9ACTN</name>
<keyword evidence="1" id="KW-0812">Transmembrane</keyword>
<accession>A0A9W4E122</accession>
<dbReference type="RefSeq" id="WP_251483502.1">
    <property type="nucleotide sequence ID" value="NZ_CAJSLV010000001.1"/>
</dbReference>
<comment type="caution">
    <text evidence="2">The sequence shown here is derived from an EMBL/GenBank/DDBJ whole genome shotgun (WGS) entry which is preliminary data.</text>
</comment>
<feature type="transmembrane region" description="Helical" evidence="1">
    <location>
        <begin position="131"/>
        <end position="152"/>
    </location>
</feature>
<dbReference type="Proteomes" id="UP001152519">
    <property type="component" value="Unassembled WGS sequence"/>
</dbReference>
<sequence>MAGIMVTTYVSAQHDVVARDLPWGVTGGSPLLNAYPDVGTNFWPLWGEFTLICLSIALFAATLQSLIGPMGTLLTVVAVIFFGNPSTGGVNGTAYLPAFWEDVGPILPPWNGVTLIRNTLYFDGNSITQQLVVLSIYVVVGAALVIIATFGPGQWWRRAKRRPPIGPDEQTGIAAVPPA</sequence>
<evidence type="ECO:0000313" key="2">
    <source>
        <dbReference type="EMBL" id="CAG6390600.1"/>
    </source>
</evidence>
<reference evidence="2" key="1">
    <citation type="submission" date="2021-05" db="EMBL/GenBank/DDBJ databases">
        <authorList>
            <person name="Arsene-Ploetze F."/>
        </authorList>
    </citation>
    <scope>NUCLEOTIDE SEQUENCE</scope>
    <source>
        <strain evidence="2">DSM 42138</strain>
    </source>
</reference>
<evidence type="ECO:0008006" key="4">
    <source>
        <dbReference type="Google" id="ProtNLM"/>
    </source>
</evidence>
<dbReference type="EMBL" id="CAJSLV010000001">
    <property type="protein sequence ID" value="CAG6390600.1"/>
    <property type="molecule type" value="Genomic_DNA"/>
</dbReference>
<keyword evidence="3" id="KW-1185">Reference proteome</keyword>
<protein>
    <recommendedName>
        <fullName evidence="4">DUF3533 domain-containing protein</fullName>
    </recommendedName>
</protein>
<keyword evidence="1" id="KW-0472">Membrane</keyword>
<evidence type="ECO:0000256" key="1">
    <source>
        <dbReference type="SAM" id="Phobius"/>
    </source>
</evidence>
<feature type="transmembrane region" description="Helical" evidence="1">
    <location>
        <begin position="42"/>
        <end position="61"/>
    </location>
</feature>
<proteinExistence type="predicted"/>